<gene>
    <name evidence="2" type="ORF">GH714_012574</name>
</gene>
<accession>A0A6A6MMU1</accession>
<proteinExistence type="predicted"/>
<name>A0A6A6MMU1_HEVBR</name>
<sequence length="80" mass="8736">MTLGLDDDASTTWGLDLSSLLEEVLDPPTLEQKLDALVQLKLASEKDSQEMRTPHQAALKPLAGVHDQNTLGKLRELPTS</sequence>
<comment type="caution">
    <text evidence="2">The sequence shown here is derived from an EMBL/GenBank/DDBJ whole genome shotgun (WGS) entry which is preliminary data.</text>
</comment>
<organism evidence="2 3">
    <name type="scientific">Hevea brasiliensis</name>
    <name type="common">Para rubber tree</name>
    <name type="synonym">Siphonia brasiliensis</name>
    <dbReference type="NCBI Taxonomy" id="3981"/>
    <lineage>
        <taxon>Eukaryota</taxon>
        <taxon>Viridiplantae</taxon>
        <taxon>Streptophyta</taxon>
        <taxon>Embryophyta</taxon>
        <taxon>Tracheophyta</taxon>
        <taxon>Spermatophyta</taxon>
        <taxon>Magnoliopsida</taxon>
        <taxon>eudicotyledons</taxon>
        <taxon>Gunneridae</taxon>
        <taxon>Pentapetalae</taxon>
        <taxon>rosids</taxon>
        <taxon>fabids</taxon>
        <taxon>Malpighiales</taxon>
        <taxon>Euphorbiaceae</taxon>
        <taxon>Crotonoideae</taxon>
        <taxon>Micrandreae</taxon>
        <taxon>Hevea</taxon>
    </lineage>
</organism>
<feature type="region of interest" description="Disordered" evidence="1">
    <location>
        <begin position="45"/>
        <end position="80"/>
    </location>
</feature>
<dbReference type="Proteomes" id="UP000467840">
    <property type="component" value="Chromosome 15"/>
</dbReference>
<dbReference type="AlphaFoldDB" id="A0A6A6MMU1"/>
<reference evidence="2 3" key="1">
    <citation type="journal article" date="2020" name="Mol. Plant">
        <title>The Chromosome-Based Rubber Tree Genome Provides New Insights into Spurge Genome Evolution and Rubber Biosynthesis.</title>
        <authorList>
            <person name="Liu J."/>
            <person name="Shi C."/>
            <person name="Shi C.C."/>
            <person name="Li W."/>
            <person name="Zhang Q.J."/>
            <person name="Zhang Y."/>
            <person name="Li K."/>
            <person name="Lu H.F."/>
            <person name="Shi C."/>
            <person name="Zhu S.T."/>
            <person name="Xiao Z.Y."/>
            <person name="Nan H."/>
            <person name="Yue Y."/>
            <person name="Zhu X.G."/>
            <person name="Wu Y."/>
            <person name="Hong X.N."/>
            <person name="Fan G.Y."/>
            <person name="Tong Y."/>
            <person name="Zhang D."/>
            <person name="Mao C.L."/>
            <person name="Liu Y.L."/>
            <person name="Hao S.J."/>
            <person name="Liu W.Q."/>
            <person name="Lv M.Q."/>
            <person name="Zhang H.B."/>
            <person name="Liu Y."/>
            <person name="Hu-Tang G.R."/>
            <person name="Wang J.P."/>
            <person name="Wang J.H."/>
            <person name="Sun Y.H."/>
            <person name="Ni S.B."/>
            <person name="Chen W.B."/>
            <person name="Zhang X.C."/>
            <person name="Jiao Y.N."/>
            <person name="Eichler E.E."/>
            <person name="Li G.H."/>
            <person name="Liu X."/>
            <person name="Gao L.Z."/>
        </authorList>
    </citation>
    <scope>NUCLEOTIDE SEQUENCE [LARGE SCALE GENOMIC DNA]</scope>
    <source>
        <strain evidence="3">cv. GT1</strain>
        <tissue evidence="2">Leaf</tissue>
    </source>
</reference>
<dbReference type="EMBL" id="JAAGAX010000005">
    <property type="protein sequence ID" value="KAF2313648.1"/>
    <property type="molecule type" value="Genomic_DNA"/>
</dbReference>
<protein>
    <submittedName>
        <fullName evidence="2">Uncharacterized protein</fullName>
    </submittedName>
</protein>
<evidence type="ECO:0000313" key="3">
    <source>
        <dbReference type="Proteomes" id="UP000467840"/>
    </source>
</evidence>
<keyword evidence="3" id="KW-1185">Reference proteome</keyword>
<evidence type="ECO:0000256" key="1">
    <source>
        <dbReference type="SAM" id="MobiDB-lite"/>
    </source>
</evidence>
<evidence type="ECO:0000313" key="2">
    <source>
        <dbReference type="EMBL" id="KAF2313648.1"/>
    </source>
</evidence>